<dbReference type="Pfam" id="PF13614">
    <property type="entry name" value="AAA_31"/>
    <property type="match status" value="1"/>
</dbReference>
<reference evidence="21" key="1">
    <citation type="submission" date="2021-03" db="EMBL/GenBank/DDBJ databases">
        <title>Streptomyces poriferae sp. nov., a novel marine sponge-derived Actinobacteria species with anti-MRSA activity.</title>
        <authorList>
            <person name="Sandoval-Powers M."/>
            <person name="Kralova S."/>
            <person name="Nguyen G.-S."/>
            <person name="Fawwal D."/>
            <person name="Degnes K."/>
            <person name="Klinkenberg G."/>
            <person name="Sletta H."/>
            <person name="Wentzel A."/>
            <person name="Liles M.R."/>
        </authorList>
    </citation>
    <scope>NUCLEOTIDE SEQUENCE</scope>
    <source>
        <strain evidence="21">DSM 41794</strain>
    </source>
</reference>
<protein>
    <recommendedName>
        <fullName evidence="5">non-specific protein-tyrosine kinase</fullName>
        <ecNumber evidence="5">2.7.10.2</ecNumber>
    </recommendedName>
</protein>
<dbReference type="Proteomes" id="UP000664167">
    <property type="component" value="Unassembled WGS sequence"/>
</dbReference>
<evidence type="ECO:0000256" key="18">
    <source>
        <dbReference type="SAM" id="SignalP"/>
    </source>
</evidence>
<evidence type="ECO:0000259" key="19">
    <source>
        <dbReference type="Pfam" id="PF02706"/>
    </source>
</evidence>
<comment type="similarity">
    <text evidence="3">Belongs to the CpsD/CapB family.</text>
</comment>
<evidence type="ECO:0000256" key="16">
    <source>
        <dbReference type="ARBA" id="ARBA00051245"/>
    </source>
</evidence>
<dbReference type="PANTHER" id="PTHR32309">
    <property type="entry name" value="TYROSINE-PROTEIN KINASE"/>
    <property type="match status" value="1"/>
</dbReference>
<evidence type="ECO:0000256" key="3">
    <source>
        <dbReference type="ARBA" id="ARBA00007316"/>
    </source>
</evidence>
<evidence type="ECO:0000256" key="2">
    <source>
        <dbReference type="ARBA" id="ARBA00006683"/>
    </source>
</evidence>
<dbReference type="CDD" id="cd05387">
    <property type="entry name" value="BY-kinase"/>
    <property type="match status" value="1"/>
</dbReference>
<feature type="chain" id="PRO_5038341111" description="non-specific protein-tyrosine kinase" evidence="18">
    <location>
        <begin position="31"/>
        <end position="475"/>
    </location>
</feature>
<evidence type="ECO:0000313" key="21">
    <source>
        <dbReference type="EMBL" id="MBO0513341.1"/>
    </source>
</evidence>
<dbReference type="PANTHER" id="PTHR32309:SF13">
    <property type="entry name" value="FERRIC ENTEROBACTIN TRANSPORT PROTEIN FEPE"/>
    <property type="match status" value="1"/>
</dbReference>
<evidence type="ECO:0000256" key="8">
    <source>
        <dbReference type="ARBA" id="ARBA00022679"/>
    </source>
</evidence>
<evidence type="ECO:0000256" key="7">
    <source>
        <dbReference type="ARBA" id="ARBA00022519"/>
    </source>
</evidence>
<evidence type="ECO:0000259" key="20">
    <source>
        <dbReference type="Pfam" id="PF13614"/>
    </source>
</evidence>
<organism evidence="21 22">
    <name type="scientific">Streptomyces beijiangensis</name>
    <dbReference type="NCBI Taxonomy" id="163361"/>
    <lineage>
        <taxon>Bacteria</taxon>
        <taxon>Bacillati</taxon>
        <taxon>Actinomycetota</taxon>
        <taxon>Actinomycetes</taxon>
        <taxon>Kitasatosporales</taxon>
        <taxon>Streptomycetaceae</taxon>
        <taxon>Streptomyces</taxon>
    </lineage>
</organism>
<dbReference type="SUPFAM" id="SSF52540">
    <property type="entry name" value="P-loop containing nucleoside triphosphate hydrolases"/>
    <property type="match status" value="1"/>
</dbReference>
<keyword evidence="14" id="KW-0472">Membrane</keyword>
<dbReference type="InterPro" id="IPR005702">
    <property type="entry name" value="Wzc-like_C"/>
</dbReference>
<evidence type="ECO:0000256" key="15">
    <source>
        <dbReference type="ARBA" id="ARBA00023137"/>
    </source>
</evidence>
<keyword evidence="8 21" id="KW-0808">Transferase</keyword>
<keyword evidence="22" id="KW-1185">Reference proteome</keyword>
<evidence type="ECO:0000256" key="14">
    <source>
        <dbReference type="ARBA" id="ARBA00023136"/>
    </source>
</evidence>
<evidence type="ECO:0000256" key="4">
    <source>
        <dbReference type="ARBA" id="ARBA00008883"/>
    </source>
</evidence>
<dbReference type="InterPro" id="IPR003856">
    <property type="entry name" value="LPS_length_determ_N"/>
</dbReference>
<evidence type="ECO:0000256" key="10">
    <source>
        <dbReference type="ARBA" id="ARBA00022741"/>
    </source>
</evidence>
<evidence type="ECO:0000256" key="6">
    <source>
        <dbReference type="ARBA" id="ARBA00022475"/>
    </source>
</evidence>
<evidence type="ECO:0000313" key="22">
    <source>
        <dbReference type="Proteomes" id="UP000664167"/>
    </source>
</evidence>
<name>A0A939F7P5_9ACTN</name>
<dbReference type="Gene3D" id="3.40.50.300">
    <property type="entry name" value="P-loop containing nucleotide triphosphate hydrolases"/>
    <property type="match status" value="1"/>
</dbReference>
<dbReference type="EMBL" id="JAFLRJ010000149">
    <property type="protein sequence ID" value="MBO0513341.1"/>
    <property type="molecule type" value="Genomic_DNA"/>
</dbReference>
<comment type="catalytic activity">
    <reaction evidence="16">
        <text>L-tyrosyl-[protein] + ATP = O-phospho-L-tyrosyl-[protein] + ADP + H(+)</text>
        <dbReference type="Rhea" id="RHEA:10596"/>
        <dbReference type="Rhea" id="RHEA-COMP:10136"/>
        <dbReference type="Rhea" id="RHEA-COMP:20101"/>
        <dbReference type="ChEBI" id="CHEBI:15378"/>
        <dbReference type="ChEBI" id="CHEBI:30616"/>
        <dbReference type="ChEBI" id="CHEBI:46858"/>
        <dbReference type="ChEBI" id="CHEBI:61978"/>
        <dbReference type="ChEBI" id="CHEBI:456216"/>
        <dbReference type="EC" id="2.7.10.2"/>
    </reaction>
</comment>
<dbReference type="RefSeq" id="WP_206962766.1">
    <property type="nucleotide sequence ID" value="NZ_BAAAJJ010000003.1"/>
</dbReference>
<keyword evidence="18" id="KW-0732">Signal</keyword>
<comment type="similarity">
    <text evidence="2">Belongs to the CpsC/CapA family.</text>
</comment>
<keyword evidence="13" id="KW-1133">Transmembrane helix</keyword>
<evidence type="ECO:0000256" key="1">
    <source>
        <dbReference type="ARBA" id="ARBA00004429"/>
    </source>
</evidence>
<dbReference type="AlphaFoldDB" id="A0A939F7P5"/>
<dbReference type="NCBIfam" id="TIGR01007">
    <property type="entry name" value="eps_fam"/>
    <property type="match status" value="1"/>
</dbReference>
<feature type="signal peptide" evidence="18">
    <location>
        <begin position="1"/>
        <end position="30"/>
    </location>
</feature>
<evidence type="ECO:0000256" key="17">
    <source>
        <dbReference type="SAM" id="MobiDB-lite"/>
    </source>
</evidence>
<feature type="region of interest" description="Disordered" evidence="17">
    <location>
        <begin position="453"/>
        <end position="475"/>
    </location>
</feature>
<evidence type="ECO:0000256" key="11">
    <source>
        <dbReference type="ARBA" id="ARBA00022777"/>
    </source>
</evidence>
<dbReference type="GO" id="GO:0005886">
    <property type="term" value="C:plasma membrane"/>
    <property type="evidence" value="ECO:0007669"/>
    <property type="project" value="UniProtKB-SubCell"/>
</dbReference>
<keyword evidence="12" id="KW-0067">ATP-binding</keyword>
<dbReference type="Pfam" id="PF02706">
    <property type="entry name" value="Wzz"/>
    <property type="match status" value="1"/>
</dbReference>
<dbReference type="InterPro" id="IPR050445">
    <property type="entry name" value="Bact_polysacc_biosynth/exp"/>
</dbReference>
<comment type="caution">
    <text evidence="21">The sequence shown here is derived from an EMBL/GenBank/DDBJ whole genome shotgun (WGS) entry which is preliminary data.</text>
</comment>
<keyword evidence="9" id="KW-0812">Transmembrane</keyword>
<feature type="domain" description="Polysaccharide chain length determinant N-terminal" evidence="19">
    <location>
        <begin position="2"/>
        <end position="94"/>
    </location>
</feature>
<sequence length="475" mass="49231">MELRSILRALARSWPAVVACVLLGAAAGWAATAMTTPVFQAQVQLFVSARSTGGGESGNDTAQLQQGSSFSLARVQSYAAIVTSRQVTAPVVNTLHLDATPEELAGRITAEAPLGTVLIDITVSDTDARRAAETADAVAVRFGDVVERLETPDGSDKSAVKLGVTQTAAVPTAPVSPRPGLNLAAGLLVGLLLGTGLALLREILDTTFKSANALAEFTGLPLLGSIPYEKPDDGRPLTSGTVGHSARAEAFRHLRTNLQFAQIDDRPRVVVVTSSLPGEGKTSTAAGLALSLAETGTSVCLVDADLRRPCVARSFGLVQDAGLTSVLIGQARTDEVMQQAAGRLAVLTSGPMPPNPTELLASERMGEILRELADRYELVIVDSAPLLPVADTVGLAPLAQGTILVVRAGKTPRDRVVAAAEALRTVGGRTLGTVYSMAPLTKRAGYGYGYGDPSAGQQLAAPPRPRAGAVKEEAR</sequence>
<comment type="similarity">
    <text evidence="4">Belongs to the etk/wzc family.</text>
</comment>
<keyword evidence="7" id="KW-0997">Cell inner membrane</keyword>
<dbReference type="InterPro" id="IPR025669">
    <property type="entry name" value="AAA_dom"/>
</dbReference>
<proteinExistence type="inferred from homology"/>
<keyword evidence="10" id="KW-0547">Nucleotide-binding</keyword>
<keyword evidence="11" id="KW-0418">Kinase</keyword>
<comment type="subcellular location">
    <subcellularLocation>
        <location evidence="1">Cell inner membrane</location>
        <topology evidence="1">Multi-pass membrane protein</topology>
    </subcellularLocation>
</comment>
<accession>A0A939F7P5</accession>
<evidence type="ECO:0000256" key="5">
    <source>
        <dbReference type="ARBA" id="ARBA00011903"/>
    </source>
</evidence>
<dbReference type="EC" id="2.7.10.2" evidence="5"/>
<evidence type="ECO:0000256" key="12">
    <source>
        <dbReference type="ARBA" id="ARBA00022840"/>
    </source>
</evidence>
<dbReference type="GO" id="GO:0004715">
    <property type="term" value="F:non-membrane spanning protein tyrosine kinase activity"/>
    <property type="evidence" value="ECO:0007669"/>
    <property type="project" value="UniProtKB-EC"/>
</dbReference>
<evidence type="ECO:0000256" key="13">
    <source>
        <dbReference type="ARBA" id="ARBA00022989"/>
    </source>
</evidence>
<dbReference type="GO" id="GO:0005524">
    <property type="term" value="F:ATP binding"/>
    <property type="evidence" value="ECO:0007669"/>
    <property type="project" value="UniProtKB-KW"/>
</dbReference>
<keyword evidence="15" id="KW-0829">Tyrosine-protein kinase</keyword>
<evidence type="ECO:0000256" key="9">
    <source>
        <dbReference type="ARBA" id="ARBA00022692"/>
    </source>
</evidence>
<gene>
    <name evidence="21" type="ORF">J0695_16260</name>
</gene>
<feature type="domain" description="AAA" evidence="20">
    <location>
        <begin position="269"/>
        <end position="396"/>
    </location>
</feature>
<keyword evidence="6" id="KW-1003">Cell membrane</keyword>
<dbReference type="InterPro" id="IPR027417">
    <property type="entry name" value="P-loop_NTPase"/>
</dbReference>